<dbReference type="Pfam" id="PF08395">
    <property type="entry name" value="7tm_7"/>
    <property type="match status" value="1"/>
</dbReference>
<keyword evidence="2 6" id="KW-1003">Cell membrane</keyword>
<sequence length="330" mass="38557">MRWMSSIWTKANLLHEYVFMILSVFRIVCVLLALVSRWLTRRRFVRLFNSFRRLFLSNPEAIQYCRRGMAFKCFCGTVTELVQLFMALIMVKKYLTFTLALGIWAIMTLTAIINVIITQYYIAMANIRGSYVLLNKELQEIMVEVRALEPSRRGVFVTKCCSLADRLDEIAGSQSELQALADRLSKTFEVQVFCMVLDFYLNSVANFYMVFSAGKYTNMTQEWPDIVLVMGAAFFVFYYLDNWISLYNVLDLLDLHAEMVKILDQRTLFLPGLDNRLEATFERFVLNLARNPFRIRFFGVFEANRFTSFAMGNSLLANSIFLIQYDMENF</sequence>
<organism evidence="7 8">
    <name type="scientific">Drosophila kikkawai</name>
    <name type="common">Fruit fly</name>
    <dbReference type="NCBI Taxonomy" id="30033"/>
    <lineage>
        <taxon>Eukaryota</taxon>
        <taxon>Metazoa</taxon>
        <taxon>Ecdysozoa</taxon>
        <taxon>Arthropoda</taxon>
        <taxon>Hexapoda</taxon>
        <taxon>Insecta</taxon>
        <taxon>Pterygota</taxon>
        <taxon>Neoptera</taxon>
        <taxon>Endopterygota</taxon>
        <taxon>Diptera</taxon>
        <taxon>Brachycera</taxon>
        <taxon>Muscomorpha</taxon>
        <taxon>Ephydroidea</taxon>
        <taxon>Drosophilidae</taxon>
        <taxon>Drosophila</taxon>
        <taxon>Sophophora</taxon>
    </lineage>
</organism>
<dbReference type="OrthoDB" id="7856336at2759"/>
<comment type="similarity">
    <text evidence="6">Belongs to the insect chemoreceptor superfamily. Gustatory receptor (GR) family.</text>
</comment>
<dbReference type="GO" id="GO:0005886">
    <property type="term" value="C:plasma membrane"/>
    <property type="evidence" value="ECO:0007669"/>
    <property type="project" value="UniProtKB-SubCell"/>
</dbReference>
<comment type="subcellular location">
    <subcellularLocation>
        <location evidence="1 6">Cell membrane</location>
        <topology evidence="1 6">Multi-pass membrane protein</topology>
    </subcellularLocation>
</comment>
<feature type="transmembrane region" description="Helical" evidence="6">
    <location>
        <begin position="223"/>
        <end position="240"/>
    </location>
</feature>
<feature type="transmembrane region" description="Helical" evidence="6">
    <location>
        <begin position="17"/>
        <end position="39"/>
    </location>
</feature>
<reference evidence="7" key="1">
    <citation type="submission" date="2025-05" db="UniProtKB">
        <authorList>
            <consortium name="RefSeq"/>
        </authorList>
    </citation>
    <scope>NUCLEOTIDE SEQUENCE [LARGE SCALE GENOMIC DNA]</scope>
    <source>
        <strain evidence="7">14028-0561.14</strain>
    </source>
</reference>
<feature type="transmembrane region" description="Helical" evidence="6">
    <location>
        <begin position="97"/>
        <end position="122"/>
    </location>
</feature>
<dbReference type="GO" id="GO:0050909">
    <property type="term" value="P:sensory perception of taste"/>
    <property type="evidence" value="ECO:0007669"/>
    <property type="project" value="InterPro"/>
</dbReference>
<evidence type="ECO:0000256" key="1">
    <source>
        <dbReference type="ARBA" id="ARBA00004651"/>
    </source>
</evidence>
<dbReference type="InterPro" id="IPR013604">
    <property type="entry name" value="7TM_chemorcpt"/>
</dbReference>
<keyword evidence="6" id="KW-0807">Transducer</keyword>
<evidence type="ECO:0000313" key="7">
    <source>
        <dbReference type="Proteomes" id="UP001652661"/>
    </source>
</evidence>
<proteinExistence type="inferred from homology"/>
<dbReference type="Proteomes" id="UP001652661">
    <property type="component" value="Chromosome 2R"/>
</dbReference>
<dbReference type="AlphaFoldDB" id="A0A6P4I7T4"/>
<accession>A0A6P4I7T4</accession>
<keyword evidence="4 6" id="KW-1133">Transmembrane helix</keyword>
<evidence type="ECO:0000256" key="4">
    <source>
        <dbReference type="ARBA" id="ARBA00022989"/>
    </source>
</evidence>
<evidence type="ECO:0000256" key="2">
    <source>
        <dbReference type="ARBA" id="ARBA00022475"/>
    </source>
</evidence>
<dbReference type="GO" id="GO:0007165">
    <property type="term" value="P:signal transduction"/>
    <property type="evidence" value="ECO:0007669"/>
    <property type="project" value="UniProtKB-KW"/>
</dbReference>
<reference evidence="8" key="2">
    <citation type="submission" date="2025-08" db="UniProtKB">
        <authorList>
            <consortium name="RefSeq"/>
        </authorList>
    </citation>
    <scope>IDENTIFICATION</scope>
    <source>
        <strain evidence="8">14028-0561.14</strain>
        <tissue evidence="8">Whole fly</tissue>
    </source>
</reference>
<keyword evidence="5 6" id="KW-0472">Membrane</keyword>
<feature type="transmembrane region" description="Helical" evidence="6">
    <location>
        <begin position="192"/>
        <end position="211"/>
    </location>
</feature>
<comment type="function">
    <text evidence="6">Gustatory receptor which mediates acceptance or avoidance behavior, depending on its substrates.</text>
</comment>
<gene>
    <name evidence="8" type="primary">LOC108072229</name>
</gene>
<dbReference type="RefSeq" id="XP_017018781.3">
    <property type="nucleotide sequence ID" value="XM_017163292.3"/>
</dbReference>
<protein>
    <recommendedName>
        <fullName evidence="6">Gustatory receptor</fullName>
    </recommendedName>
</protein>
<feature type="transmembrane region" description="Helical" evidence="6">
    <location>
        <begin position="69"/>
        <end position="91"/>
    </location>
</feature>
<evidence type="ECO:0000313" key="8">
    <source>
        <dbReference type="RefSeq" id="XP_017018781.3"/>
    </source>
</evidence>
<keyword evidence="3 6" id="KW-0812">Transmembrane</keyword>
<evidence type="ECO:0000256" key="3">
    <source>
        <dbReference type="ARBA" id="ARBA00022692"/>
    </source>
</evidence>
<evidence type="ECO:0000256" key="5">
    <source>
        <dbReference type="ARBA" id="ARBA00023136"/>
    </source>
</evidence>
<evidence type="ECO:0000256" key="6">
    <source>
        <dbReference type="RuleBase" id="RU363108"/>
    </source>
</evidence>
<dbReference type="GeneID" id="108072229"/>
<keyword evidence="7" id="KW-1185">Reference proteome</keyword>
<keyword evidence="6 8" id="KW-0675">Receptor</keyword>
<comment type="caution">
    <text evidence="6">Lacks conserved residue(s) required for the propagation of feature annotation.</text>
</comment>
<name>A0A6P4I7T4_DROKI</name>